<name>A0A413QR79_9FIRM</name>
<organism evidence="2 3">
    <name type="scientific">Agathobacter rectalis</name>
    <dbReference type="NCBI Taxonomy" id="39491"/>
    <lineage>
        <taxon>Bacteria</taxon>
        <taxon>Bacillati</taxon>
        <taxon>Bacillota</taxon>
        <taxon>Clostridia</taxon>
        <taxon>Lachnospirales</taxon>
        <taxon>Lachnospiraceae</taxon>
        <taxon>Agathobacter</taxon>
    </lineage>
</organism>
<evidence type="ECO:0000313" key="3">
    <source>
        <dbReference type="Proteomes" id="UP000286341"/>
    </source>
</evidence>
<dbReference type="EMBL" id="QSFB01000030">
    <property type="protein sequence ID" value="RHA09533.1"/>
    <property type="molecule type" value="Genomic_DNA"/>
</dbReference>
<dbReference type="InterPro" id="IPR027417">
    <property type="entry name" value="P-loop_NTPase"/>
</dbReference>
<evidence type="ECO:0000313" key="2">
    <source>
        <dbReference type="EMBL" id="RHA09533.1"/>
    </source>
</evidence>
<dbReference type="Gene3D" id="3.40.50.300">
    <property type="entry name" value="P-loop containing nucleotide triphosphate hydrolases"/>
    <property type="match status" value="2"/>
</dbReference>
<keyword evidence="2" id="KW-0378">Hydrolase</keyword>
<dbReference type="Proteomes" id="UP000286341">
    <property type="component" value="Unassembled WGS sequence"/>
</dbReference>
<proteinExistence type="predicted"/>
<evidence type="ECO:0000259" key="1">
    <source>
        <dbReference type="Pfam" id="PF08722"/>
    </source>
</evidence>
<dbReference type="SUPFAM" id="SSF52540">
    <property type="entry name" value="P-loop containing nucleoside triphosphate hydrolases"/>
    <property type="match status" value="1"/>
</dbReference>
<dbReference type="InterPro" id="IPR014833">
    <property type="entry name" value="TnsA_N"/>
</dbReference>
<keyword evidence="2" id="KW-0540">Nuclease</keyword>
<protein>
    <submittedName>
        <fullName evidence="2">Type III restriction endonuclease</fullName>
    </submittedName>
</protein>
<accession>A0A413QR79</accession>
<comment type="caution">
    <text evidence="2">The sequence shown here is derived from an EMBL/GenBank/DDBJ whole genome shotgun (WGS) entry which is preliminary data.</text>
</comment>
<dbReference type="AlphaFoldDB" id="A0A413QR79"/>
<dbReference type="RefSeq" id="WP_118342985.1">
    <property type="nucleotide sequence ID" value="NZ_QSEY01000004.1"/>
</dbReference>
<sequence length="865" mass="99765">MAKEIGMEFAFFEFLRSFYVDNRGIIRNRYREITKKYLDYNDKEKNPDAFLRTPQFEALEMYVFVKEFMNNQQMYQMFDDWSKRHGVFADRRFYDEAGQMTLYDVYSPKQYHDYFLQIKKYAEDYPNYIFALTMGLGKTILMATCIFYEFLLASKWPRDDRYCHNALVFAPDKTVLQSLKEIVIFDKSKVVPPEYIGVLDANIKVHFLEDSGTTLNTLDGSKYNIIISNTQKIILKAQHKEKSSVDKLFSDQIPGQSVLDDVLGILQEISNNDDLMSNQRFEKLTRLSQMGIYVDEAHHMFGADLEKALHENGKGTSLRNTINELSKELSKHGSKVVACYNFTGTPYVNNKILPEVIYAYGLQAAIRNNFLKDTSVIGYSNVKSKEFLKAVIADFWAKYGGKEYEGLAPKMAIFGAEIAEVRDEIRPVVEEVLSELGIPLDKILVNVGDEKITKSEDIRDFNNLDIAGTAGSKKQFILLVNKGREGWNCRSLFSVALFRSPKSKVFVLQATMRCLRKITDEQLTATVYLSKENMDILDDELKKNFRTSIEELVVKKDKKRKKVPVRVKEPPRTLRMNRLHYKYSLETKHYDSRLSFGLKEIETENYDATMYVKEGLTTSSVVRESNINYMVSKLAYTEITLVAEVAKYFPDIRCTEIARILRESEEGIDKILVAVNEHNDIIYDKIVPTIFEALYRVNKEIVKENVDVKLLKKPKEGGYYEFSGNEDLIIMQNSEDSVVVKNKDKSFHADTYVFDSKPELQLFLQLLANEHVKQAYFTGMFTADQTDFYVPYIDPESNRLRKYYPDFLVKMDDGSYLILEVKGDNMIDDPVVKAKGAAAEAVAVESSMKYEMLKGTDIMEGKAKF</sequence>
<reference evidence="2 3" key="1">
    <citation type="submission" date="2018-08" db="EMBL/GenBank/DDBJ databases">
        <title>A genome reference for cultivated species of the human gut microbiota.</title>
        <authorList>
            <person name="Zou Y."/>
            <person name="Xue W."/>
            <person name="Luo G."/>
        </authorList>
    </citation>
    <scope>NUCLEOTIDE SEQUENCE [LARGE SCALE GENOMIC DNA]</scope>
    <source>
        <strain evidence="2 3">AM44-1AT</strain>
    </source>
</reference>
<dbReference type="GO" id="GO:0004519">
    <property type="term" value="F:endonuclease activity"/>
    <property type="evidence" value="ECO:0007669"/>
    <property type="project" value="UniProtKB-KW"/>
</dbReference>
<gene>
    <name evidence="2" type="ORF">DW948_14065</name>
</gene>
<dbReference type="Pfam" id="PF08722">
    <property type="entry name" value="Tn7_TnsA-like_N"/>
    <property type="match status" value="1"/>
</dbReference>
<keyword evidence="2" id="KW-0255">Endonuclease</keyword>
<feature type="domain" description="TnsA endonuclease N-terminal" evidence="1">
    <location>
        <begin position="785"/>
        <end position="852"/>
    </location>
</feature>